<evidence type="ECO:0000313" key="3">
    <source>
        <dbReference type="Proteomes" id="UP001056201"/>
    </source>
</evidence>
<organism evidence="2 3">
    <name type="scientific">Aquincola tertiaricarbonis</name>
    <dbReference type="NCBI Taxonomy" id="391953"/>
    <lineage>
        <taxon>Bacteria</taxon>
        <taxon>Pseudomonadati</taxon>
        <taxon>Pseudomonadota</taxon>
        <taxon>Betaproteobacteria</taxon>
        <taxon>Burkholderiales</taxon>
        <taxon>Sphaerotilaceae</taxon>
        <taxon>Aquincola</taxon>
    </lineage>
</organism>
<sequence length="264" mass="29168">MRTIAATRYVTPLREGGSLPALVEGCDQGLYVLKFRGAGQGPRALIAELVAGELARAVGLRVPEIVFMQLDPEMARTEPDPEIQDLIRASDGLNLALDYLPGSVTFDPLVLQPDADEASAIVWHDAFTTNIDRTPRNANLLVWHGRLWLIDHGAALFFHHDWHDHLARATSPFAHVKDHVLLPFASRLPEADARLAAMLNEDLIAHIVSLIPDAWLGGDVPFASVAEHRDAYRQYFCRRLQQPRAFAAEAVRAHAAWAAAHPKP</sequence>
<reference evidence="2" key="1">
    <citation type="submission" date="2022-05" db="EMBL/GenBank/DDBJ databases">
        <title>An RpoN-dependent PEP-CTERM gene is involved in floc formation of an Aquincola tertiaricarbonis strain.</title>
        <authorList>
            <person name="Qiu D."/>
            <person name="Xia M."/>
        </authorList>
    </citation>
    <scope>NUCLEOTIDE SEQUENCE</scope>
    <source>
        <strain evidence="2">RN12</strain>
    </source>
</reference>
<accession>A0ABY4SKG4</accession>
<dbReference type="Pfam" id="PF20613">
    <property type="entry name" value="HipA_2"/>
    <property type="match status" value="1"/>
</dbReference>
<keyword evidence="2" id="KW-0808">Transferase</keyword>
<protein>
    <submittedName>
        <fullName evidence="2">Aminotransferase class I and II</fullName>
    </submittedName>
</protein>
<proteinExistence type="predicted"/>
<evidence type="ECO:0000313" key="2">
    <source>
        <dbReference type="EMBL" id="URI11855.1"/>
    </source>
</evidence>
<keyword evidence="3" id="KW-1185">Reference proteome</keyword>
<feature type="domain" description="HipA-like kinase" evidence="1">
    <location>
        <begin position="12"/>
        <end position="219"/>
    </location>
</feature>
<keyword evidence="2" id="KW-0032">Aminotransferase</keyword>
<evidence type="ECO:0000259" key="1">
    <source>
        <dbReference type="Pfam" id="PF20613"/>
    </source>
</evidence>
<dbReference type="EMBL" id="CP097636">
    <property type="protein sequence ID" value="URI11855.1"/>
    <property type="molecule type" value="Genomic_DNA"/>
</dbReference>
<dbReference type="GO" id="GO:0008483">
    <property type="term" value="F:transaminase activity"/>
    <property type="evidence" value="ECO:0007669"/>
    <property type="project" value="UniProtKB-KW"/>
</dbReference>
<name>A0ABY4SKG4_AQUTE</name>
<gene>
    <name evidence="2" type="ORF">MW290_18290</name>
</gene>
<dbReference type="InterPro" id="IPR046748">
    <property type="entry name" value="HipA_2"/>
</dbReference>
<dbReference type="Proteomes" id="UP001056201">
    <property type="component" value="Chromosome 2"/>
</dbReference>